<evidence type="ECO:0000313" key="4">
    <source>
        <dbReference type="Proteomes" id="UP000092578"/>
    </source>
</evidence>
<reference evidence="4" key="1">
    <citation type="submission" date="2016-05" db="EMBL/GenBank/DDBJ databases">
        <authorList>
            <person name="Liu B."/>
            <person name="Wang J."/>
            <person name="Zhu Y."/>
            <person name="Liu G."/>
            <person name="Chen Q."/>
            <person name="Chen Z."/>
            <person name="Lan J."/>
            <person name="Che J."/>
            <person name="Ge C."/>
            <person name="Shi H."/>
            <person name="Pan Z."/>
            <person name="Liu X."/>
        </authorList>
    </citation>
    <scope>NUCLEOTIDE SEQUENCE [LARGE SCALE GENOMIC DNA]</scope>
    <source>
        <strain evidence="4">FJAT-27215</strain>
    </source>
</reference>
<feature type="chain" id="PRO_5038704819" description="Lipoprotein" evidence="2">
    <location>
        <begin position="21"/>
        <end position="236"/>
    </location>
</feature>
<feature type="signal peptide" evidence="2">
    <location>
        <begin position="1"/>
        <end position="20"/>
    </location>
</feature>
<sequence>MKKWSMILGAVVLAGGILGACSESETKEQTTDKPEKETAEQSGQDTEVQQGNEGTTQEPADKETTQAPETNKETTPSTEKKPDSNTQQPAAVTETKGTFNGVADPHTVEIEVNGQPQSFQVAPDSDMMKKFDQMEEGTEVTFTYKKEGEQLILQELKAQAPAKTNSDTAAAIETHGTFNGVADPHTVEIEVDGQPQAFQVDPNSDMMKKFDQMEEGTEFSFTYKKEGEQLIIQELK</sequence>
<feature type="compositionally biased region" description="Polar residues" evidence="1">
    <location>
        <begin position="40"/>
        <end position="58"/>
    </location>
</feature>
<feature type="region of interest" description="Disordered" evidence="1">
    <location>
        <begin position="18"/>
        <end position="101"/>
    </location>
</feature>
<feature type="compositionally biased region" description="Basic and acidic residues" evidence="1">
    <location>
        <begin position="24"/>
        <end position="39"/>
    </location>
</feature>
<feature type="compositionally biased region" description="Polar residues" evidence="1">
    <location>
        <begin position="84"/>
        <end position="98"/>
    </location>
</feature>
<dbReference type="AlphaFoldDB" id="A0A1B9AMB2"/>
<feature type="compositionally biased region" description="Polar residues" evidence="1">
    <location>
        <begin position="65"/>
        <end position="77"/>
    </location>
</feature>
<keyword evidence="2" id="KW-0732">Signal</keyword>
<gene>
    <name evidence="3" type="ORF">A8F95_10200</name>
</gene>
<proteinExistence type="predicted"/>
<evidence type="ECO:0000313" key="3">
    <source>
        <dbReference type="EMBL" id="OCA85054.1"/>
    </source>
</evidence>
<evidence type="ECO:0008006" key="5">
    <source>
        <dbReference type="Google" id="ProtNLM"/>
    </source>
</evidence>
<accession>A0A1B9AMB2</accession>
<comment type="caution">
    <text evidence="3">The sequence shown here is derived from an EMBL/GenBank/DDBJ whole genome shotgun (WGS) entry which is preliminary data.</text>
</comment>
<dbReference type="Proteomes" id="UP000092578">
    <property type="component" value="Unassembled WGS sequence"/>
</dbReference>
<dbReference type="RefSeq" id="WP_065411025.1">
    <property type="nucleotide sequence ID" value="NZ_MAYT01000027.1"/>
</dbReference>
<dbReference type="EMBL" id="MAYT01000027">
    <property type="protein sequence ID" value="OCA85054.1"/>
    <property type="molecule type" value="Genomic_DNA"/>
</dbReference>
<organism evidence="3 4">
    <name type="scientific">Pseudobacillus wudalianchiensis</name>
    <dbReference type="NCBI Taxonomy" id="1743143"/>
    <lineage>
        <taxon>Bacteria</taxon>
        <taxon>Bacillati</taxon>
        <taxon>Bacillota</taxon>
        <taxon>Bacilli</taxon>
        <taxon>Bacillales</taxon>
        <taxon>Bacillaceae</taxon>
        <taxon>Pseudobacillus</taxon>
    </lineage>
</organism>
<dbReference type="PROSITE" id="PS51257">
    <property type="entry name" value="PROKAR_LIPOPROTEIN"/>
    <property type="match status" value="1"/>
</dbReference>
<keyword evidence="4" id="KW-1185">Reference proteome</keyword>
<protein>
    <recommendedName>
        <fullName evidence="5">Lipoprotein</fullName>
    </recommendedName>
</protein>
<evidence type="ECO:0000256" key="1">
    <source>
        <dbReference type="SAM" id="MobiDB-lite"/>
    </source>
</evidence>
<evidence type="ECO:0000256" key="2">
    <source>
        <dbReference type="SAM" id="SignalP"/>
    </source>
</evidence>
<name>A0A1B9AMB2_9BACI</name>